<evidence type="ECO:0000313" key="2">
    <source>
        <dbReference type="Proteomes" id="UP000076858"/>
    </source>
</evidence>
<proteinExistence type="predicted"/>
<evidence type="ECO:0000313" key="1">
    <source>
        <dbReference type="EMBL" id="KZR96041.1"/>
    </source>
</evidence>
<name>A0A164DRD2_9CRUS</name>
<dbReference type="Proteomes" id="UP000076858">
    <property type="component" value="Unassembled WGS sequence"/>
</dbReference>
<organism evidence="1 2">
    <name type="scientific">Daphnia magna</name>
    <dbReference type="NCBI Taxonomy" id="35525"/>
    <lineage>
        <taxon>Eukaryota</taxon>
        <taxon>Metazoa</taxon>
        <taxon>Ecdysozoa</taxon>
        <taxon>Arthropoda</taxon>
        <taxon>Crustacea</taxon>
        <taxon>Branchiopoda</taxon>
        <taxon>Diplostraca</taxon>
        <taxon>Cladocera</taxon>
        <taxon>Anomopoda</taxon>
        <taxon>Daphniidae</taxon>
        <taxon>Daphnia</taxon>
    </lineage>
</organism>
<dbReference type="AlphaFoldDB" id="A0A164DRD2"/>
<dbReference type="PROSITE" id="PS51257">
    <property type="entry name" value="PROKAR_LIPOPROTEIN"/>
    <property type="match status" value="1"/>
</dbReference>
<dbReference type="EMBL" id="LRGB01026325">
    <property type="protein sequence ID" value="KZR96041.1"/>
    <property type="molecule type" value="Genomic_DNA"/>
</dbReference>
<gene>
    <name evidence="1" type="ORF">APZ42_009849</name>
</gene>
<sequence length="55" mass="6270">MRDTAIFILNISLGCCGGWSQARIFSIPLLDLRCFYRNACWKNSKILSNECNLLS</sequence>
<comment type="caution">
    <text evidence="1">The sequence shown here is derived from an EMBL/GenBank/DDBJ whole genome shotgun (WGS) entry which is preliminary data.</text>
</comment>
<protein>
    <submittedName>
        <fullName evidence="1">Uncharacterized protein</fullName>
    </submittedName>
</protein>
<keyword evidence="2" id="KW-1185">Reference proteome</keyword>
<reference evidence="1 2" key="1">
    <citation type="submission" date="2016-03" db="EMBL/GenBank/DDBJ databases">
        <title>EvidentialGene: Evidence-directed Construction of Genes on Genomes.</title>
        <authorList>
            <person name="Gilbert D.G."/>
            <person name="Choi J.-H."/>
            <person name="Mockaitis K."/>
            <person name="Colbourne J."/>
            <person name="Pfrender M."/>
        </authorList>
    </citation>
    <scope>NUCLEOTIDE SEQUENCE [LARGE SCALE GENOMIC DNA]</scope>
    <source>
        <strain evidence="1 2">Xinb3</strain>
        <tissue evidence="1">Complete organism</tissue>
    </source>
</reference>
<accession>A0A164DRD2</accession>